<evidence type="ECO:0000256" key="3">
    <source>
        <dbReference type="ARBA" id="ARBA00023163"/>
    </source>
</evidence>
<dbReference type="SMART" id="SM00066">
    <property type="entry name" value="GAL4"/>
    <property type="match status" value="1"/>
</dbReference>
<feature type="compositionally biased region" description="Low complexity" evidence="5">
    <location>
        <begin position="335"/>
        <end position="349"/>
    </location>
</feature>
<protein>
    <recommendedName>
        <fullName evidence="6">Zn(2)-C6 fungal-type domain-containing protein</fullName>
    </recommendedName>
</protein>
<name>A0A0U5G0H1_ASPCI</name>
<organism evidence="7 8">
    <name type="scientific">Aspergillus calidoustus</name>
    <dbReference type="NCBI Taxonomy" id="454130"/>
    <lineage>
        <taxon>Eukaryota</taxon>
        <taxon>Fungi</taxon>
        <taxon>Dikarya</taxon>
        <taxon>Ascomycota</taxon>
        <taxon>Pezizomycotina</taxon>
        <taxon>Eurotiomycetes</taxon>
        <taxon>Eurotiomycetidae</taxon>
        <taxon>Eurotiales</taxon>
        <taxon>Aspergillaceae</taxon>
        <taxon>Aspergillus</taxon>
        <taxon>Aspergillus subgen. Nidulantes</taxon>
    </lineage>
</organism>
<dbReference type="InterPro" id="IPR050675">
    <property type="entry name" value="OAF3"/>
</dbReference>
<feature type="compositionally biased region" description="Low complexity" evidence="5">
    <location>
        <begin position="85"/>
        <end position="105"/>
    </location>
</feature>
<dbReference type="STRING" id="454130.A0A0U5G0H1"/>
<dbReference type="PANTHER" id="PTHR31069">
    <property type="entry name" value="OLEATE-ACTIVATED TRANSCRIPTION FACTOR 1-RELATED"/>
    <property type="match status" value="1"/>
</dbReference>
<dbReference type="InterPro" id="IPR001138">
    <property type="entry name" value="Zn2Cys6_DnaBD"/>
</dbReference>
<evidence type="ECO:0000256" key="1">
    <source>
        <dbReference type="ARBA" id="ARBA00023015"/>
    </source>
</evidence>
<evidence type="ECO:0000259" key="6">
    <source>
        <dbReference type="PROSITE" id="PS50048"/>
    </source>
</evidence>
<dbReference type="Pfam" id="PF00172">
    <property type="entry name" value="Zn_clus"/>
    <property type="match status" value="1"/>
</dbReference>
<dbReference type="OMA" id="VESKHEW"/>
<dbReference type="Gene3D" id="4.10.240.10">
    <property type="entry name" value="Zn(2)-C6 fungal-type DNA-binding domain"/>
    <property type="match status" value="1"/>
</dbReference>
<dbReference type="OrthoDB" id="2740448at2759"/>
<evidence type="ECO:0000256" key="2">
    <source>
        <dbReference type="ARBA" id="ARBA00023125"/>
    </source>
</evidence>
<keyword evidence="2" id="KW-0238">DNA-binding</keyword>
<keyword evidence="8" id="KW-1185">Reference proteome</keyword>
<dbReference type="GO" id="GO:0000981">
    <property type="term" value="F:DNA-binding transcription factor activity, RNA polymerase II-specific"/>
    <property type="evidence" value="ECO:0007669"/>
    <property type="project" value="InterPro"/>
</dbReference>
<evidence type="ECO:0000256" key="4">
    <source>
        <dbReference type="ARBA" id="ARBA00023242"/>
    </source>
</evidence>
<evidence type="ECO:0000313" key="8">
    <source>
        <dbReference type="Proteomes" id="UP000054771"/>
    </source>
</evidence>
<gene>
    <name evidence="7" type="ORF">ASPCAL06243</name>
</gene>
<reference evidence="8" key="1">
    <citation type="journal article" date="2016" name="Genome Announc.">
        <title>Draft genome sequences of fungus Aspergillus calidoustus.</title>
        <authorList>
            <person name="Horn F."/>
            <person name="Linde J."/>
            <person name="Mattern D.J."/>
            <person name="Walther G."/>
            <person name="Guthke R."/>
            <person name="Scherlach K."/>
            <person name="Martin K."/>
            <person name="Brakhage A.A."/>
            <person name="Petzke L."/>
            <person name="Valiante V."/>
        </authorList>
    </citation>
    <scope>NUCLEOTIDE SEQUENCE [LARGE SCALE GENOMIC DNA]</scope>
    <source>
        <strain evidence="8">SF006504</strain>
    </source>
</reference>
<evidence type="ECO:0000313" key="7">
    <source>
        <dbReference type="EMBL" id="CEL05123.1"/>
    </source>
</evidence>
<dbReference type="GO" id="GO:0008270">
    <property type="term" value="F:zinc ion binding"/>
    <property type="evidence" value="ECO:0007669"/>
    <property type="project" value="InterPro"/>
</dbReference>
<dbReference type="PROSITE" id="PS50048">
    <property type="entry name" value="ZN2_CY6_FUNGAL_2"/>
    <property type="match status" value="1"/>
</dbReference>
<dbReference type="GO" id="GO:0003677">
    <property type="term" value="F:DNA binding"/>
    <property type="evidence" value="ECO:0007669"/>
    <property type="project" value="UniProtKB-KW"/>
</dbReference>
<evidence type="ECO:0000256" key="5">
    <source>
        <dbReference type="SAM" id="MobiDB-lite"/>
    </source>
</evidence>
<dbReference type="SUPFAM" id="SSF57701">
    <property type="entry name" value="Zn2/Cys6 DNA-binding domain"/>
    <property type="match status" value="1"/>
</dbReference>
<dbReference type="AlphaFoldDB" id="A0A0U5G0H1"/>
<feature type="region of interest" description="Disordered" evidence="5">
    <location>
        <begin position="65"/>
        <end position="122"/>
    </location>
</feature>
<keyword evidence="4" id="KW-0539">Nucleus</keyword>
<accession>A0A0U5G0H1</accession>
<dbReference type="PANTHER" id="PTHR31069:SF31">
    <property type="entry name" value="MONODICTYPHENONE CLUSTER TRANSCRIPTION FACTOR-RELATED"/>
    <property type="match status" value="1"/>
</dbReference>
<sequence>MFATISYNKGDLGDDVWVMPASTHYFGERRQVRLACIECRAKKVKCTGEKTGCARCSTNGTHCVYPAPTERGSSGRKRTSSNTLPRSHTSSPSTSSASRKPPSISEQSSGTTTPHRMDPCPDLCQSSVPTATTFGGGSSTPVDSLLSSSLPLPSLDHPSFFPTLTDHEFFHLGSDDPSLNMLRLDENFGYGLDQLCTPSFPPLNELNLCVPQSRGSMTPSHPYPCPLPSTFTNTKNILFDIQAELGDTQQPCSCSEAAVHMLEELELKDYNDAELAADVVLNNQEAALAKFHAWLACERCPTPRATSMLLALILERLSLYFEKGVGHYARVLQGAGSPESSGSNNSSHGGDLHQQLPAGTGAVGEYLIKSRLEYGQVVRVLLTIQARKLASAIATLKQRNMLDGMLADTERRTRRIISELGSWEG</sequence>
<dbReference type="EMBL" id="CDMC01000005">
    <property type="protein sequence ID" value="CEL05123.1"/>
    <property type="molecule type" value="Genomic_DNA"/>
</dbReference>
<dbReference type="Proteomes" id="UP000054771">
    <property type="component" value="Unassembled WGS sequence"/>
</dbReference>
<keyword evidence="3" id="KW-0804">Transcription</keyword>
<feature type="domain" description="Zn(2)-C6 fungal-type" evidence="6">
    <location>
        <begin position="35"/>
        <end position="65"/>
    </location>
</feature>
<dbReference type="InterPro" id="IPR036864">
    <property type="entry name" value="Zn2-C6_fun-type_DNA-bd_sf"/>
</dbReference>
<dbReference type="CDD" id="cd00067">
    <property type="entry name" value="GAL4"/>
    <property type="match status" value="1"/>
</dbReference>
<proteinExistence type="predicted"/>
<feature type="region of interest" description="Disordered" evidence="5">
    <location>
        <begin position="335"/>
        <end position="355"/>
    </location>
</feature>
<keyword evidence="1" id="KW-0805">Transcription regulation</keyword>
<dbReference type="PROSITE" id="PS00463">
    <property type="entry name" value="ZN2_CY6_FUNGAL_1"/>
    <property type="match status" value="1"/>
</dbReference>